<dbReference type="Proteomes" id="UP000477951">
    <property type="component" value="Unassembled WGS sequence"/>
</dbReference>
<evidence type="ECO:0000259" key="1">
    <source>
        <dbReference type="Pfam" id="PF07693"/>
    </source>
</evidence>
<evidence type="ECO:0000313" key="3">
    <source>
        <dbReference type="Proteomes" id="UP000477951"/>
    </source>
</evidence>
<dbReference type="EMBL" id="WPHR01000005">
    <property type="protein sequence ID" value="MUZ72768.1"/>
    <property type="molecule type" value="Genomic_DNA"/>
</dbReference>
<dbReference type="SUPFAM" id="SSF52540">
    <property type="entry name" value="P-loop containing nucleoside triphosphate hydrolases"/>
    <property type="match status" value="1"/>
</dbReference>
<organism evidence="2 3">
    <name type="scientific">Agrobacterium vitis</name>
    <name type="common">Rhizobium vitis</name>
    <dbReference type="NCBI Taxonomy" id="373"/>
    <lineage>
        <taxon>Bacteria</taxon>
        <taxon>Pseudomonadati</taxon>
        <taxon>Pseudomonadota</taxon>
        <taxon>Alphaproteobacteria</taxon>
        <taxon>Hyphomicrobiales</taxon>
        <taxon>Rhizobiaceae</taxon>
        <taxon>Rhizobium/Agrobacterium group</taxon>
        <taxon>Agrobacterium</taxon>
    </lineage>
</organism>
<reference evidence="2 3" key="1">
    <citation type="submission" date="2019-12" db="EMBL/GenBank/DDBJ databases">
        <title>Whole-genome sequencing of Allorhizobium vitis.</title>
        <authorList>
            <person name="Gan H.M."/>
            <person name="Szegedi E."/>
            <person name="Burr T."/>
            <person name="Savka M.A."/>
        </authorList>
    </citation>
    <scope>NUCLEOTIDE SEQUENCE [LARGE SCALE GENOMIC DNA]</scope>
    <source>
        <strain evidence="2 3">CG516</strain>
    </source>
</reference>
<evidence type="ECO:0000313" key="2">
    <source>
        <dbReference type="EMBL" id="MUZ72768.1"/>
    </source>
</evidence>
<comment type="caution">
    <text evidence="2">The sequence shown here is derived from an EMBL/GenBank/DDBJ whole genome shotgun (WGS) entry which is preliminary data.</text>
</comment>
<dbReference type="Pfam" id="PF07693">
    <property type="entry name" value="KAP_NTPase"/>
    <property type="match status" value="1"/>
</dbReference>
<name>A0A6L6VD88_AGRVI</name>
<feature type="domain" description="KAP NTPase" evidence="1">
    <location>
        <begin position="20"/>
        <end position="200"/>
    </location>
</feature>
<dbReference type="RefSeq" id="WP_156537064.1">
    <property type="nucleotide sequence ID" value="NZ_WPHN01000001.1"/>
</dbReference>
<dbReference type="Gene3D" id="3.40.50.300">
    <property type="entry name" value="P-loop containing nucleotide triphosphate hydrolases"/>
    <property type="match status" value="1"/>
</dbReference>
<proteinExistence type="predicted"/>
<gene>
    <name evidence="2" type="ORF">GOZ90_08745</name>
</gene>
<sequence length="581" mass="66049">MSVQNVRAAIECFLASDKEEVLCIRGAWGTGKTYNWKTITRDLRDKADAIALNEYAYVSLFGLNSISEVKTQILQSMVVKAQIGDTPDLTTFSNVLSTAESGIKKGIIKSVTSVLGSRGEALVSAMGFLTNRIIVCLDDFERKGEKLSNADVLGLITYLKEERKCKVVLLLNDNQLSDRKTFDSYLEKAVDINLKFEPNVQEIGSIAIKDNDPVALMVRADAETLGIDNVRVIQKILRLVRRVVPMLEKYSPSVTTNAVAVITLYGWSHLQPELAPPLEYLKRMNVYSSHKGDQDMELRWRDLLMKFNYAYATDFFLVLLKGVQNGYFDQAEIDRFAPELARTDALSRVEKELRDLWAEYHYSFSTPQEEVLDKMFDFFKRNAEFISISDMVSIVRLFQDFSDQRWDEILDTYTTVNAADPQAFSMERLELGGSEIPTEIKERIAKAKAAQKPSLAAKELIRSLYRDGFDPEYYEAASQLAVEDYECFMRTEDREEIQYLIFSLRQYLRTGEPQPEQHIIMDKAGEALRNIAKESEINMRRAMKTGLIQRLDAKEDTHSSLATIKSDPAIPSPGEDYGESK</sequence>
<dbReference type="AlphaFoldDB" id="A0A6L6VD88"/>
<dbReference type="InterPro" id="IPR011646">
    <property type="entry name" value="KAP_P-loop"/>
</dbReference>
<dbReference type="InterPro" id="IPR027417">
    <property type="entry name" value="P-loop_NTPase"/>
</dbReference>
<accession>A0A6L6VD88</accession>
<protein>
    <recommendedName>
        <fullName evidence="1">KAP NTPase domain-containing protein</fullName>
    </recommendedName>
</protein>